<comment type="caution">
    <text evidence="1">The sequence shown here is derived from an EMBL/GenBank/DDBJ whole genome shotgun (WGS) entry which is preliminary data.</text>
</comment>
<sequence length="620" mass="68139">MGKRSAVDNSNIDARKRTRMHPSDTAPSKQGFDGVAYAQNSVAEPNGSQSEAVEDQPTKETGTISEDWDDIDTGDMYKKKHDVDTAGGSSKAVGDVPEVSGDADAEPEKKLVISQSDIAAAGDAAAVSVDRPSTKASHVVTVGANQAQISNPATTTLSVRSIVPSPVQVLVDDAEVSGYSDALKKRILIISNYVNAAANVYSVGCILPTATWGPYQPFNDKSKVLVNPATGEPVLLWIIGKITRTWFTKNGMADRQASVNLACLSESLSRQTARLLAAFSTPAQASVESGWADIRAVRWQSVRVRGVAQEPVLFDAVYDARDSLKAKSEMKSYPVTDLKARDLVLMEAKFTRYRTKDQSGQWNSRAQLEMEAISLLHSADYSEGGEDGSRPRDMGDLHTAMVPTKDDLSRAIQKVVMQDSAVGTQTIINRVITVHPDWTLTAKRIRRLRRNLPQPSTFVPELLPVLAVFLHPCDLSIIKGPEDIRAFIELVRGHRPLNDTEAVALLALYIDPDGMQAPIDFYPRQAHVTSIYYQAYFTNPLDDVRPINAIGRIVFPPGRIPRGPLFILMNGLDYDPESSMFDVDPEELSKTLWWYIGSGRSAIDVAKERRFEQYFTSLEL</sequence>
<dbReference type="Proteomes" id="UP000790709">
    <property type="component" value="Unassembled WGS sequence"/>
</dbReference>
<organism evidence="1 2">
    <name type="scientific">Leucogyrophana mollusca</name>
    <dbReference type="NCBI Taxonomy" id="85980"/>
    <lineage>
        <taxon>Eukaryota</taxon>
        <taxon>Fungi</taxon>
        <taxon>Dikarya</taxon>
        <taxon>Basidiomycota</taxon>
        <taxon>Agaricomycotina</taxon>
        <taxon>Agaricomycetes</taxon>
        <taxon>Agaricomycetidae</taxon>
        <taxon>Boletales</taxon>
        <taxon>Boletales incertae sedis</taxon>
        <taxon>Leucogyrophana</taxon>
    </lineage>
</organism>
<dbReference type="EMBL" id="MU266770">
    <property type="protein sequence ID" value="KAH7918545.1"/>
    <property type="molecule type" value="Genomic_DNA"/>
</dbReference>
<evidence type="ECO:0000313" key="2">
    <source>
        <dbReference type="Proteomes" id="UP000790709"/>
    </source>
</evidence>
<name>A0ACB8AZ60_9AGAM</name>
<keyword evidence="2" id="KW-1185">Reference proteome</keyword>
<gene>
    <name evidence="1" type="ORF">BV22DRAFT_1051663</name>
</gene>
<accession>A0ACB8AZ60</accession>
<protein>
    <submittedName>
        <fullName evidence="1">Uncharacterized protein</fullName>
    </submittedName>
</protein>
<proteinExistence type="predicted"/>
<evidence type="ECO:0000313" key="1">
    <source>
        <dbReference type="EMBL" id="KAH7918545.1"/>
    </source>
</evidence>
<reference evidence="1" key="1">
    <citation type="journal article" date="2021" name="New Phytol.">
        <title>Evolutionary innovations through gain and loss of genes in the ectomycorrhizal Boletales.</title>
        <authorList>
            <person name="Wu G."/>
            <person name="Miyauchi S."/>
            <person name="Morin E."/>
            <person name="Kuo A."/>
            <person name="Drula E."/>
            <person name="Varga T."/>
            <person name="Kohler A."/>
            <person name="Feng B."/>
            <person name="Cao Y."/>
            <person name="Lipzen A."/>
            <person name="Daum C."/>
            <person name="Hundley H."/>
            <person name="Pangilinan J."/>
            <person name="Johnson J."/>
            <person name="Barry K."/>
            <person name="LaButti K."/>
            <person name="Ng V."/>
            <person name="Ahrendt S."/>
            <person name="Min B."/>
            <person name="Choi I.G."/>
            <person name="Park H."/>
            <person name="Plett J.M."/>
            <person name="Magnuson J."/>
            <person name="Spatafora J.W."/>
            <person name="Nagy L.G."/>
            <person name="Henrissat B."/>
            <person name="Grigoriev I.V."/>
            <person name="Yang Z.L."/>
            <person name="Xu J."/>
            <person name="Martin F.M."/>
        </authorList>
    </citation>
    <scope>NUCLEOTIDE SEQUENCE</scope>
    <source>
        <strain evidence="1">KUC20120723A-06</strain>
    </source>
</reference>